<gene>
    <name evidence="3" type="ORF">DdX_06275</name>
</gene>
<dbReference type="PANTHER" id="PTHR11200">
    <property type="entry name" value="INOSITOL 5-PHOSPHATASE"/>
    <property type="match status" value="1"/>
</dbReference>
<evidence type="ECO:0000313" key="3">
    <source>
        <dbReference type="EMBL" id="KAI1719147.1"/>
    </source>
</evidence>
<dbReference type="InterPro" id="IPR000300">
    <property type="entry name" value="IPPc"/>
</dbReference>
<sequence length="784" mass="89606">MKRSREFSIATNRNVGIFVGTFNTDTIDPTKMDLKQWLNLEEKKAELDGQMPDLVIIGLQEIVKLDTVHLIKSKGTVIENWINTVGDVIGTEYVQRAHVHMFGVLLVLYMRRSSLGYDSVSISNLQTDKVETGTMKIVGNKGGAGISFLLNDSVRVCFVNAHLEHGQGMENLVKRNKDYHKIVKDMYFGPKAASRTIMGHDLLIWMGDLNYRLNYQDSNIICSFLKGIAITLSAFMKEYACLLGLDELNQQREGTLKSFPNDAPPPAFTSFEELPITFLPTYKYDPGTDNYDTSPKKRFPAWCDRILYQTELDVVQTSYESVPVIKNSDHKPVRGVFLLQPPFESDQENSEFLSPPKTKKSNRKRFPICDRNFLTFNVTPFESGKVALEPSYERPNRSRKIGVFVTSFNTNANIPEENDMKLWLNLEKKKDEELGGLMPDLVVIGLQEIVKLNPGNATRDAFQAMTNIPSGKVNKWLNILSEELNQYNYVCKGFVPMFGLLLVLYHRRKPSDYSRTSPSNEDDTISLIKVRTAKVQTGMGKQVQTAMRNKGAVAISLFLNNSLWVCFVNAHLSHGDGPDNLRERNRDYYKIIKDMNFATKGETPFTILQHDVVFWVGDLNYRLSYEGSGLNREQTIAWSKGSLKEYSVLLPHDELRKQMKKQVDDTVSTKNKEAAPAFGVFHEDEIDFAPTYKHDKNTSDDNYDTSKKQRWPAWTDRILYWISDTYQTCYESVRKIKVSDHKPVRAVFRIHLVTTTSREMTMPPRQERQGQEKSTQMKEIPVGA</sequence>
<accession>A0AAD4N6Z0</accession>
<dbReference type="Pfam" id="PF22669">
    <property type="entry name" value="Exo_endo_phos2"/>
    <property type="match status" value="2"/>
</dbReference>
<name>A0AAD4N6Z0_9BILA</name>
<organism evidence="3 4">
    <name type="scientific">Ditylenchus destructor</name>
    <dbReference type="NCBI Taxonomy" id="166010"/>
    <lineage>
        <taxon>Eukaryota</taxon>
        <taxon>Metazoa</taxon>
        <taxon>Ecdysozoa</taxon>
        <taxon>Nematoda</taxon>
        <taxon>Chromadorea</taxon>
        <taxon>Rhabditida</taxon>
        <taxon>Tylenchina</taxon>
        <taxon>Tylenchomorpha</taxon>
        <taxon>Sphaerularioidea</taxon>
        <taxon>Anguinidae</taxon>
        <taxon>Anguininae</taxon>
        <taxon>Ditylenchus</taxon>
    </lineage>
</organism>
<evidence type="ECO:0000259" key="2">
    <source>
        <dbReference type="SMART" id="SM00128"/>
    </source>
</evidence>
<dbReference type="Gene3D" id="3.60.10.10">
    <property type="entry name" value="Endonuclease/exonuclease/phosphatase"/>
    <property type="match status" value="2"/>
</dbReference>
<evidence type="ECO:0000256" key="1">
    <source>
        <dbReference type="SAM" id="MobiDB-lite"/>
    </source>
</evidence>
<comment type="caution">
    <text evidence="3">The sequence shown here is derived from an EMBL/GenBank/DDBJ whole genome shotgun (WGS) entry which is preliminary data.</text>
</comment>
<dbReference type="Proteomes" id="UP001201812">
    <property type="component" value="Unassembled WGS sequence"/>
</dbReference>
<dbReference type="AlphaFoldDB" id="A0AAD4N6Z0"/>
<keyword evidence="4" id="KW-1185">Reference proteome</keyword>
<dbReference type="EMBL" id="JAKKPZ010000007">
    <property type="protein sequence ID" value="KAI1719147.1"/>
    <property type="molecule type" value="Genomic_DNA"/>
</dbReference>
<dbReference type="SMART" id="SM00128">
    <property type="entry name" value="IPPc"/>
    <property type="match status" value="2"/>
</dbReference>
<reference evidence="3" key="1">
    <citation type="submission" date="2022-01" db="EMBL/GenBank/DDBJ databases">
        <title>Genome Sequence Resource for Two Populations of Ditylenchus destructor, the Migratory Endoparasitic Phytonematode.</title>
        <authorList>
            <person name="Zhang H."/>
            <person name="Lin R."/>
            <person name="Xie B."/>
        </authorList>
    </citation>
    <scope>NUCLEOTIDE SEQUENCE</scope>
    <source>
        <strain evidence="3">BazhouSP</strain>
    </source>
</reference>
<feature type="domain" description="Inositol polyphosphate-related phosphatase" evidence="2">
    <location>
        <begin position="399"/>
        <end position="756"/>
    </location>
</feature>
<dbReference type="GO" id="GO:0004439">
    <property type="term" value="F:phosphatidylinositol-4,5-bisphosphate 5-phosphatase activity"/>
    <property type="evidence" value="ECO:0007669"/>
    <property type="project" value="TreeGrafter"/>
</dbReference>
<dbReference type="SUPFAM" id="SSF56219">
    <property type="entry name" value="DNase I-like"/>
    <property type="match status" value="2"/>
</dbReference>
<dbReference type="InterPro" id="IPR046985">
    <property type="entry name" value="IP5"/>
</dbReference>
<dbReference type="PANTHER" id="PTHR11200:SF300">
    <property type="entry name" value="TYPE II INOSITOL 1,4,5-TRISPHOSPHATE 5-PHOSPHATASE"/>
    <property type="match status" value="1"/>
</dbReference>
<evidence type="ECO:0000313" key="4">
    <source>
        <dbReference type="Proteomes" id="UP001201812"/>
    </source>
</evidence>
<feature type="domain" description="Inositol polyphosphate-related phosphatase" evidence="2">
    <location>
        <begin position="13"/>
        <end position="345"/>
    </location>
</feature>
<dbReference type="GO" id="GO:0046856">
    <property type="term" value="P:phosphatidylinositol dephosphorylation"/>
    <property type="evidence" value="ECO:0007669"/>
    <property type="project" value="InterPro"/>
</dbReference>
<proteinExistence type="predicted"/>
<feature type="region of interest" description="Disordered" evidence="1">
    <location>
        <begin position="758"/>
        <end position="784"/>
    </location>
</feature>
<protein>
    <submittedName>
        <fullName evidence="3">Type II inositol 1,4,5-trisphosphate 5-phosphatase</fullName>
    </submittedName>
</protein>
<dbReference type="InterPro" id="IPR036691">
    <property type="entry name" value="Endo/exonu/phosph_ase_sf"/>
</dbReference>